<gene>
    <name evidence="2" type="ORF">P8T80_11395</name>
</gene>
<dbReference type="PANTHER" id="PTHR11732">
    <property type="entry name" value="ALDO/KETO REDUCTASE"/>
    <property type="match status" value="1"/>
</dbReference>
<dbReference type="InterPro" id="IPR023210">
    <property type="entry name" value="NADP_OxRdtase_dom"/>
</dbReference>
<dbReference type="Pfam" id="PF00248">
    <property type="entry name" value="Aldo_ket_red"/>
    <property type="match status" value="1"/>
</dbReference>
<dbReference type="PROSITE" id="PS00062">
    <property type="entry name" value="ALDOKETO_REDUCTASE_2"/>
    <property type="match status" value="1"/>
</dbReference>
<organism evidence="2 3">
    <name type="scientific">Corynebacterium rouxii</name>
    <dbReference type="NCBI Taxonomy" id="2719119"/>
    <lineage>
        <taxon>Bacteria</taxon>
        <taxon>Bacillati</taxon>
        <taxon>Actinomycetota</taxon>
        <taxon>Actinomycetes</taxon>
        <taxon>Mycobacteriales</taxon>
        <taxon>Corynebacteriaceae</taxon>
        <taxon>Corynebacterium</taxon>
    </lineage>
</organism>
<dbReference type="InterPro" id="IPR020471">
    <property type="entry name" value="AKR"/>
</dbReference>
<dbReference type="PRINTS" id="PR00069">
    <property type="entry name" value="ALDKETRDTASE"/>
</dbReference>
<proteinExistence type="predicted"/>
<dbReference type="Gene3D" id="3.20.20.100">
    <property type="entry name" value="NADP-dependent oxidoreductase domain"/>
    <property type="match status" value="1"/>
</dbReference>
<feature type="domain" description="NADP-dependent oxidoreductase" evidence="1">
    <location>
        <begin position="2"/>
        <end position="234"/>
    </location>
</feature>
<dbReference type="Proteomes" id="UP001265983">
    <property type="component" value="Unassembled WGS sequence"/>
</dbReference>
<evidence type="ECO:0000313" key="3">
    <source>
        <dbReference type="Proteomes" id="UP001265983"/>
    </source>
</evidence>
<dbReference type="InterPro" id="IPR018170">
    <property type="entry name" value="Aldo/ket_reductase_CS"/>
</dbReference>
<keyword evidence="3" id="KW-1185">Reference proteome</keyword>
<evidence type="ECO:0000313" key="2">
    <source>
        <dbReference type="EMBL" id="MDT9411962.1"/>
    </source>
</evidence>
<evidence type="ECO:0000259" key="1">
    <source>
        <dbReference type="Pfam" id="PF00248"/>
    </source>
</evidence>
<dbReference type="RefSeq" id="WP_390884970.1">
    <property type="nucleotide sequence ID" value="NZ_JARUHM010000015.1"/>
</dbReference>
<comment type="caution">
    <text evidence="2">The sequence shown here is derived from an EMBL/GenBank/DDBJ whole genome shotgun (WGS) entry which is preliminary data.</text>
</comment>
<dbReference type="PIRSF" id="PIRSF000097">
    <property type="entry name" value="AKR"/>
    <property type="match status" value="1"/>
</dbReference>
<dbReference type="PROSITE" id="PS00798">
    <property type="entry name" value="ALDOKETO_REDUCTASE_1"/>
    <property type="match status" value="1"/>
</dbReference>
<dbReference type="InterPro" id="IPR036812">
    <property type="entry name" value="NAD(P)_OxRdtase_dom_sf"/>
</dbReference>
<dbReference type="EMBL" id="JARUHM010000015">
    <property type="protein sequence ID" value="MDT9411962.1"/>
    <property type="molecule type" value="Genomic_DNA"/>
</dbReference>
<name>A0ABU3PQ69_9CORY</name>
<reference evidence="2 3" key="1">
    <citation type="submission" date="2023-03" db="EMBL/GenBank/DDBJ databases">
        <title>Whole genome sequence of the first Corynebacterium rouxii strains isolated in Brazil: a recent member of Corynebacterium diphtheriae complex.</title>
        <authorList>
            <person name="Vieira V."/>
            <person name="Ramos J.N."/>
            <person name="Araujo M.R.B."/>
            <person name="Baio P.V."/>
            <person name="Sant'Anna L.O."/>
            <person name="Veras J.F.C."/>
            <person name="Vieira E.M.D."/>
            <person name="Sousa M.A.B."/>
            <person name="Camargo C.H."/>
            <person name="Sacchi C.T."/>
            <person name="Campos K.R."/>
            <person name="Santos M.B.N."/>
            <person name="Bokermann S."/>
            <person name="Alvim L.B."/>
            <person name="Santos L.S."/>
            <person name="Mattos-Guaraldi A.L."/>
        </authorList>
    </citation>
    <scope>NUCLEOTIDE SEQUENCE [LARGE SCALE GENOMIC DNA]</scope>
    <source>
        <strain evidence="2 3">70862</strain>
    </source>
</reference>
<protein>
    <submittedName>
        <fullName evidence="2">Aldo/keto reductase</fullName>
    </submittedName>
</protein>
<accession>A0ABU3PQ69</accession>
<dbReference type="CDD" id="cd19071">
    <property type="entry name" value="AKR_AKR1-5-like"/>
    <property type="match status" value="1"/>
</dbReference>
<sequence length="259" mass="28501">MAYGYRHIDTAQAYGNEAGVGRGIARALEEGLVTRDELFITTKIQGEIKDHSAALASITESLKKMGLDYLDLVIIHSPQPWAEFRADSNFDKENLEVWRALEEAQSAGTVRSIGVSNFLKSNLQNILDHGSVPPAVNQVLAHVTNIPTDLINFAKSHHIKTEAYSPISHGAALNIPELKEMAERYGVTVPQLCIRYTLQLGLISLPKSATNEHIDSNADVEFEISDADMETLNNLPPLENYGEDGFFPVFDKAAANRKA</sequence>
<dbReference type="SUPFAM" id="SSF51430">
    <property type="entry name" value="NAD(P)-linked oxidoreductase"/>
    <property type="match status" value="1"/>
</dbReference>